<evidence type="ECO:0000256" key="3">
    <source>
        <dbReference type="ARBA" id="ARBA00022692"/>
    </source>
</evidence>
<feature type="transmembrane region" description="Helical" evidence="6">
    <location>
        <begin position="135"/>
        <end position="156"/>
    </location>
</feature>
<dbReference type="GO" id="GO:0022857">
    <property type="term" value="F:transmembrane transporter activity"/>
    <property type="evidence" value="ECO:0007669"/>
    <property type="project" value="UniProtKB-UniRule"/>
</dbReference>
<keyword evidence="3 6" id="KW-0812">Transmembrane</keyword>
<evidence type="ECO:0000256" key="2">
    <source>
        <dbReference type="ARBA" id="ARBA00007168"/>
    </source>
</evidence>
<dbReference type="EMBL" id="JATAAI010000065">
    <property type="protein sequence ID" value="KAK1732505.1"/>
    <property type="molecule type" value="Genomic_DNA"/>
</dbReference>
<evidence type="ECO:0000313" key="7">
    <source>
        <dbReference type="EMBL" id="KAK1732505.1"/>
    </source>
</evidence>
<protein>
    <recommendedName>
        <fullName evidence="6">Choline transporter-like protein</fullName>
    </recommendedName>
</protein>
<feature type="transmembrane region" description="Helical" evidence="6">
    <location>
        <begin position="248"/>
        <end position="265"/>
    </location>
</feature>
<feature type="transmembrane region" description="Helical" evidence="6">
    <location>
        <begin position="444"/>
        <end position="466"/>
    </location>
</feature>
<evidence type="ECO:0000256" key="1">
    <source>
        <dbReference type="ARBA" id="ARBA00004141"/>
    </source>
</evidence>
<feature type="transmembrane region" description="Helical" evidence="6">
    <location>
        <begin position="410"/>
        <end position="432"/>
    </location>
</feature>
<comment type="caution">
    <text evidence="7">The sequence shown here is derived from an EMBL/GenBank/DDBJ whole genome shotgun (WGS) entry which is preliminary data.</text>
</comment>
<sequence length="509" mass="54846">MRRSCVIAGGTTKTATTKQLTMGINEEETLTTTLIDPESLDNPNPTYQKGELQDSKCRDAWAAILFYAQLIAVCCVCGVLGVPAVRRNFGAGNDVVVVEGRTDYTGLIYVTLIAAASSFTLSTISLTLMTSCPKFLIQLSLLFSLLLSLLITATSFYYQQYIAGAFGILFFLMSCCYACCVWRRIPFAAANLNTGLTAVKRNGGVFVTSVWITVVSFGYLVVWMVAMVGVYDATAAAAAGGGNVEGNNVQPSWGYLFLLLLALFWTQQVFQNTIHVIVAGVVSTWWFAPDEASSCCSVAIKDSFIRATTCSFGSICFGSLLVAIIQTLRSMVESARHDSSNDGCAAFVLCLVDCLLQCLQGILEYFNKFAYIYVGMYGYSYLEAGKNVMTLFHAKGWDIIIADDLVSNTLSLFALIGGGLVGCVGLATNAAFPSWLAGFEGAASGIAFGFSFLIGLVISSIMLSVVDSSVNTVLVSFAEAPEEFQQNHPKLSGEMRDAWRLVYPAECGF</sequence>
<keyword evidence="8" id="KW-1185">Reference proteome</keyword>
<dbReference type="AlphaFoldDB" id="A0AAD8XSB1"/>
<feature type="transmembrane region" description="Helical" evidence="6">
    <location>
        <begin position="64"/>
        <end position="86"/>
    </location>
</feature>
<comment type="function">
    <text evidence="6">Choline transporter.</text>
</comment>
<proteinExistence type="inferred from homology"/>
<comment type="similarity">
    <text evidence="2 6">Belongs to the CTL (choline transporter-like) family.</text>
</comment>
<keyword evidence="4 6" id="KW-1133">Transmembrane helix</keyword>
<dbReference type="Pfam" id="PF04515">
    <property type="entry name" value="Choline_transpo"/>
    <property type="match status" value="1"/>
</dbReference>
<comment type="subcellular location">
    <subcellularLocation>
        <location evidence="6">Cell membrane</location>
        <topology evidence="6">Multi-pass membrane protein</topology>
    </subcellularLocation>
    <subcellularLocation>
        <location evidence="1">Membrane</location>
        <topology evidence="1">Multi-pass membrane protein</topology>
    </subcellularLocation>
</comment>
<dbReference type="GO" id="GO:0005886">
    <property type="term" value="C:plasma membrane"/>
    <property type="evidence" value="ECO:0007669"/>
    <property type="project" value="UniProtKB-SubCell"/>
</dbReference>
<dbReference type="PANTHER" id="PTHR12385">
    <property type="entry name" value="CHOLINE TRANSPORTER-LIKE (SLC FAMILY 44)"/>
    <property type="match status" value="1"/>
</dbReference>
<gene>
    <name evidence="7" type="ORF">QTG54_016788</name>
</gene>
<reference evidence="7" key="1">
    <citation type="submission" date="2023-06" db="EMBL/GenBank/DDBJ databases">
        <title>Survivors Of The Sea: Transcriptome response of Skeletonema marinoi to long-term dormancy.</title>
        <authorList>
            <person name="Pinder M.I.M."/>
            <person name="Kourtchenko O."/>
            <person name="Robertson E.K."/>
            <person name="Larsson T."/>
            <person name="Maumus F."/>
            <person name="Osuna-Cruz C.M."/>
            <person name="Vancaester E."/>
            <person name="Stenow R."/>
            <person name="Vandepoele K."/>
            <person name="Ploug H."/>
            <person name="Bruchert V."/>
            <person name="Godhe A."/>
            <person name="Topel M."/>
        </authorList>
    </citation>
    <scope>NUCLEOTIDE SEQUENCE</scope>
    <source>
        <strain evidence="7">R05AC</strain>
    </source>
</reference>
<feature type="transmembrane region" description="Helical" evidence="6">
    <location>
        <begin position="162"/>
        <end position="182"/>
    </location>
</feature>
<dbReference type="InterPro" id="IPR007603">
    <property type="entry name" value="Choline_transptr-like"/>
</dbReference>
<evidence type="ECO:0000256" key="4">
    <source>
        <dbReference type="ARBA" id="ARBA00022989"/>
    </source>
</evidence>
<feature type="transmembrane region" description="Helical" evidence="6">
    <location>
        <begin position="303"/>
        <end position="324"/>
    </location>
</feature>
<evidence type="ECO:0000256" key="6">
    <source>
        <dbReference type="RuleBase" id="RU368066"/>
    </source>
</evidence>
<feature type="transmembrane region" description="Helical" evidence="6">
    <location>
        <begin position="203"/>
        <end position="228"/>
    </location>
</feature>
<organism evidence="7 8">
    <name type="scientific">Skeletonema marinoi</name>
    <dbReference type="NCBI Taxonomy" id="267567"/>
    <lineage>
        <taxon>Eukaryota</taxon>
        <taxon>Sar</taxon>
        <taxon>Stramenopiles</taxon>
        <taxon>Ochrophyta</taxon>
        <taxon>Bacillariophyta</taxon>
        <taxon>Coscinodiscophyceae</taxon>
        <taxon>Thalassiosirophycidae</taxon>
        <taxon>Thalassiosirales</taxon>
        <taxon>Skeletonemataceae</taxon>
        <taxon>Skeletonema</taxon>
        <taxon>Skeletonema marinoi-dohrnii complex</taxon>
    </lineage>
</organism>
<accession>A0AAD8XSB1</accession>
<keyword evidence="5 6" id="KW-0472">Membrane</keyword>
<feature type="transmembrane region" description="Helical" evidence="6">
    <location>
        <begin position="272"/>
        <end position="288"/>
    </location>
</feature>
<evidence type="ECO:0000256" key="5">
    <source>
        <dbReference type="ARBA" id="ARBA00023136"/>
    </source>
</evidence>
<name>A0AAD8XSB1_9STRA</name>
<feature type="transmembrane region" description="Helical" evidence="6">
    <location>
        <begin position="106"/>
        <end position="128"/>
    </location>
</feature>
<dbReference type="PANTHER" id="PTHR12385:SF4">
    <property type="entry name" value="PROTEIN PNS1"/>
    <property type="match status" value="1"/>
</dbReference>
<dbReference type="Proteomes" id="UP001224775">
    <property type="component" value="Unassembled WGS sequence"/>
</dbReference>
<evidence type="ECO:0000313" key="8">
    <source>
        <dbReference type="Proteomes" id="UP001224775"/>
    </source>
</evidence>